<dbReference type="EMBL" id="LZZM01000214">
    <property type="protein sequence ID" value="OOM73537.1"/>
    <property type="molecule type" value="Genomic_DNA"/>
</dbReference>
<dbReference type="Proteomes" id="UP000190890">
    <property type="component" value="Unassembled WGS sequence"/>
</dbReference>
<sequence>MKKDFYDKSLYKISNYIFGFIQSSLYFAICNILLILFFIFTTIFPNQFNLLILFICLIPLGPSLGALYSSVGKIIYEKDIFFSCHFWNFYKDNFLSNLKLWLIQLIIITVLFIDFQYFYLNMPEKGIHMLFAILIMIILLVNLYSFPINSKFEIRFKDLLILSTHYMIKKFPITILKVGTIFLAYYLANNVSITFLIFIPSIICFIFFYYDNHIFLEIENKFSSSNKTALKSL</sequence>
<proteinExistence type="predicted"/>
<dbReference type="InterPro" id="IPR006938">
    <property type="entry name" value="DUF624"/>
</dbReference>
<dbReference type="Pfam" id="PF04854">
    <property type="entry name" value="DUF624"/>
    <property type="match status" value="1"/>
</dbReference>
<organism evidence="2 3">
    <name type="scientific">Clostridium puniceum</name>
    <dbReference type="NCBI Taxonomy" id="29367"/>
    <lineage>
        <taxon>Bacteria</taxon>
        <taxon>Bacillati</taxon>
        <taxon>Bacillota</taxon>
        <taxon>Clostridia</taxon>
        <taxon>Eubacteriales</taxon>
        <taxon>Clostridiaceae</taxon>
        <taxon>Clostridium</taxon>
    </lineage>
</organism>
<reference evidence="2 3" key="1">
    <citation type="submission" date="2016-05" db="EMBL/GenBank/DDBJ databases">
        <title>Microbial solvent formation.</title>
        <authorList>
            <person name="Poehlein A."/>
            <person name="Montoya Solano J.D."/>
            <person name="Flitsch S."/>
            <person name="Krabben P."/>
            <person name="Duerre P."/>
            <person name="Daniel R."/>
        </authorList>
    </citation>
    <scope>NUCLEOTIDE SEQUENCE [LARGE SCALE GENOMIC DNA]</scope>
    <source>
        <strain evidence="2 3">DSM 2619</strain>
    </source>
</reference>
<comment type="caution">
    <text evidence="2">The sequence shown here is derived from an EMBL/GenBank/DDBJ whole genome shotgun (WGS) entry which is preliminary data.</text>
</comment>
<feature type="transmembrane region" description="Helical" evidence="1">
    <location>
        <begin position="20"/>
        <end position="44"/>
    </location>
</feature>
<feature type="transmembrane region" description="Helical" evidence="1">
    <location>
        <begin position="50"/>
        <end position="68"/>
    </location>
</feature>
<feature type="transmembrane region" description="Helical" evidence="1">
    <location>
        <begin position="193"/>
        <end position="210"/>
    </location>
</feature>
<feature type="transmembrane region" description="Helical" evidence="1">
    <location>
        <begin position="100"/>
        <end position="120"/>
    </location>
</feature>
<evidence type="ECO:0000256" key="1">
    <source>
        <dbReference type="SAM" id="Phobius"/>
    </source>
</evidence>
<keyword evidence="1" id="KW-1133">Transmembrane helix</keyword>
<keyword evidence="3" id="KW-1185">Reference proteome</keyword>
<accession>A0A1S8T6X6</accession>
<dbReference type="AlphaFoldDB" id="A0A1S8T6X6"/>
<evidence type="ECO:0008006" key="4">
    <source>
        <dbReference type="Google" id="ProtNLM"/>
    </source>
</evidence>
<name>A0A1S8T6X6_9CLOT</name>
<dbReference type="RefSeq" id="WP_077849431.1">
    <property type="nucleotide sequence ID" value="NZ_LZZM01000214.1"/>
</dbReference>
<keyword evidence="1" id="KW-0812">Transmembrane</keyword>
<protein>
    <recommendedName>
        <fullName evidence="4">Membrane protein YesL</fullName>
    </recommendedName>
</protein>
<dbReference type="STRING" id="29367.CLPUN_45050"/>
<evidence type="ECO:0000313" key="2">
    <source>
        <dbReference type="EMBL" id="OOM73537.1"/>
    </source>
</evidence>
<dbReference type="OrthoDB" id="1975933at2"/>
<feature type="transmembrane region" description="Helical" evidence="1">
    <location>
        <begin position="126"/>
        <end position="146"/>
    </location>
</feature>
<gene>
    <name evidence="2" type="ORF">CLPUN_45050</name>
</gene>
<evidence type="ECO:0000313" key="3">
    <source>
        <dbReference type="Proteomes" id="UP000190890"/>
    </source>
</evidence>
<feature type="transmembrane region" description="Helical" evidence="1">
    <location>
        <begin position="167"/>
        <end position="187"/>
    </location>
</feature>
<keyword evidence="1" id="KW-0472">Membrane</keyword>